<keyword evidence="4" id="KW-0411">Iron-sulfur</keyword>
<dbReference type="PANTHER" id="PTHR10359">
    <property type="entry name" value="A/G-SPECIFIC ADENINE GLYCOSYLASE/ENDONUCLEASE III"/>
    <property type="match status" value="1"/>
</dbReference>
<evidence type="ECO:0000313" key="7">
    <source>
        <dbReference type="Proteomes" id="UP000661918"/>
    </source>
</evidence>
<comment type="caution">
    <text evidence="6">The sequence shown here is derived from an EMBL/GenBank/DDBJ whole genome shotgun (WGS) entry which is preliminary data.</text>
</comment>
<reference evidence="7" key="1">
    <citation type="journal article" date="2019" name="Int. J. Syst. Evol. Microbiol.">
        <title>The Global Catalogue of Microorganisms (GCM) 10K type strain sequencing project: providing services to taxonomists for standard genome sequencing and annotation.</title>
        <authorList>
            <consortium name="The Broad Institute Genomics Platform"/>
            <consortium name="The Broad Institute Genome Sequencing Center for Infectious Disease"/>
            <person name="Wu L."/>
            <person name="Ma J."/>
        </authorList>
    </citation>
    <scope>NUCLEOTIDE SEQUENCE [LARGE SCALE GENOMIC DNA]</scope>
    <source>
        <strain evidence="7">JCM 15443</strain>
    </source>
</reference>
<dbReference type="Gene3D" id="1.10.340.30">
    <property type="entry name" value="Hypothetical protein, domain 2"/>
    <property type="match status" value="1"/>
</dbReference>
<dbReference type="CDD" id="cd00056">
    <property type="entry name" value="ENDO3c"/>
    <property type="match status" value="1"/>
</dbReference>
<evidence type="ECO:0000256" key="4">
    <source>
        <dbReference type="ARBA" id="ARBA00023014"/>
    </source>
</evidence>
<dbReference type="EMBL" id="BMOM01000005">
    <property type="protein sequence ID" value="GGM02524.1"/>
    <property type="molecule type" value="Genomic_DNA"/>
</dbReference>
<name>A0ABQ2GMN6_9DEIO</name>
<evidence type="ECO:0000256" key="2">
    <source>
        <dbReference type="ARBA" id="ARBA00022723"/>
    </source>
</evidence>
<keyword evidence="1" id="KW-0004">4Fe-4S</keyword>
<organism evidence="6 7">
    <name type="scientific">Deinococcus aerophilus</name>
    <dbReference type="NCBI Taxonomy" id="522488"/>
    <lineage>
        <taxon>Bacteria</taxon>
        <taxon>Thermotogati</taxon>
        <taxon>Deinococcota</taxon>
        <taxon>Deinococci</taxon>
        <taxon>Deinococcales</taxon>
        <taxon>Deinococcaceae</taxon>
        <taxon>Deinococcus</taxon>
    </lineage>
</organism>
<feature type="domain" description="HhH-GPD" evidence="5">
    <location>
        <begin position="109"/>
        <end position="272"/>
    </location>
</feature>
<gene>
    <name evidence="6" type="ORF">GCM10010841_08810</name>
</gene>
<evidence type="ECO:0000259" key="5">
    <source>
        <dbReference type="SMART" id="SM00478"/>
    </source>
</evidence>
<sequence length="307" mass="34259">MAARSPLLPAAISACPPAIPAPRSQTLEKGLLAQHNRWRRRMVTHLLEHPGLFPLVGQSTGGVPARVRRLITRETDRQQALTRVLQETYTERDLGNHSDPLDELIYIMISRRTREGAYQDVFRRLQTRFPDWGEMAGAEAREIHAITGTAGMGVQRAADLGQTMRLIGNQFGRYSLDDLQDWTDDRVEGFLTTLPGVGPKTAYCVLMYSLGRAAFPVDTHNLRVLARAGVFHEAGLDLTHLDHKRGQAVLADLIAPELRHSLHVSLVLHGRDVCQPRPRCGGCAVNHLCDFYRARQTQVNRTSSLPT</sequence>
<dbReference type="InterPro" id="IPR023170">
    <property type="entry name" value="HhH_base_excis_C"/>
</dbReference>
<keyword evidence="7" id="KW-1185">Reference proteome</keyword>
<dbReference type="PROSITE" id="PS51257">
    <property type="entry name" value="PROKAR_LIPOPROTEIN"/>
    <property type="match status" value="1"/>
</dbReference>
<evidence type="ECO:0000256" key="1">
    <source>
        <dbReference type="ARBA" id="ARBA00022485"/>
    </source>
</evidence>
<keyword evidence="3" id="KW-0408">Iron</keyword>
<evidence type="ECO:0000313" key="6">
    <source>
        <dbReference type="EMBL" id="GGM02524.1"/>
    </source>
</evidence>
<dbReference type="InterPro" id="IPR011257">
    <property type="entry name" value="DNA_glycosylase"/>
</dbReference>
<evidence type="ECO:0000256" key="3">
    <source>
        <dbReference type="ARBA" id="ARBA00023004"/>
    </source>
</evidence>
<dbReference type="Proteomes" id="UP000661918">
    <property type="component" value="Unassembled WGS sequence"/>
</dbReference>
<dbReference type="Gene3D" id="1.10.1670.10">
    <property type="entry name" value="Helix-hairpin-Helix base-excision DNA repair enzymes (C-terminal)"/>
    <property type="match status" value="1"/>
</dbReference>
<dbReference type="SMART" id="SM00478">
    <property type="entry name" value="ENDO3c"/>
    <property type="match status" value="1"/>
</dbReference>
<dbReference type="SUPFAM" id="SSF48150">
    <property type="entry name" value="DNA-glycosylase"/>
    <property type="match status" value="1"/>
</dbReference>
<proteinExistence type="predicted"/>
<dbReference type="InterPro" id="IPR003265">
    <property type="entry name" value="HhH-GPD_domain"/>
</dbReference>
<accession>A0ABQ2GMN6</accession>
<keyword evidence="2" id="KW-0479">Metal-binding</keyword>
<protein>
    <recommendedName>
        <fullName evidence="5">HhH-GPD domain-containing protein</fullName>
    </recommendedName>
</protein>